<accession>A0A840FTX4</accession>
<dbReference type="Gene3D" id="2.40.128.130">
    <property type="entry name" value="Autotransporter beta-domain"/>
    <property type="match status" value="1"/>
</dbReference>
<dbReference type="Proteomes" id="UP000524450">
    <property type="component" value="Unassembled WGS sequence"/>
</dbReference>
<dbReference type="RefSeq" id="WP_260319599.1">
    <property type="nucleotide sequence ID" value="NZ_JACIFZ010000013.1"/>
</dbReference>
<evidence type="ECO:0000256" key="1">
    <source>
        <dbReference type="SAM" id="MobiDB-lite"/>
    </source>
</evidence>
<dbReference type="Pfam" id="PF03797">
    <property type="entry name" value="Autotransporter"/>
    <property type="match status" value="1"/>
</dbReference>
<evidence type="ECO:0000313" key="3">
    <source>
        <dbReference type="EMBL" id="MBB4225613.1"/>
    </source>
</evidence>
<feature type="region of interest" description="Disordered" evidence="1">
    <location>
        <begin position="84"/>
        <end position="105"/>
    </location>
</feature>
<dbReference type="InterPro" id="IPR005546">
    <property type="entry name" value="Autotransporte_beta"/>
</dbReference>
<proteinExistence type="predicted"/>
<protein>
    <submittedName>
        <fullName evidence="3">Uncharacterized protein with beta-barrel porin domain</fullName>
    </submittedName>
</protein>
<comment type="caution">
    <text evidence="3">The sequence shown here is derived from an EMBL/GenBank/DDBJ whole genome shotgun (WGS) entry which is preliminary data.</text>
</comment>
<dbReference type="AlphaFoldDB" id="A0A840FTX4"/>
<dbReference type="InterPro" id="IPR036709">
    <property type="entry name" value="Autotransporte_beta_dom_sf"/>
</dbReference>
<reference evidence="3 4" key="1">
    <citation type="submission" date="2020-08" db="EMBL/GenBank/DDBJ databases">
        <title>Genomic Encyclopedia of Type Strains, Phase IV (KMG-V): Genome sequencing to study the core and pangenomes of soil and plant-associated prokaryotes.</title>
        <authorList>
            <person name="Whitman W."/>
        </authorList>
    </citation>
    <scope>NUCLEOTIDE SEQUENCE [LARGE SCALE GENOMIC DNA]</scope>
    <source>
        <strain evidence="3 4">34/80</strain>
    </source>
</reference>
<sequence>MDMAGSVESTFSALGVRASTQLGDNIRLRGMLGWRRALGDATPTSTHAFAGSVPFTISGVPLAKNVAVLEAGVETRLRPTSSWEQPIRGSFGGRAEGSRFEGQSQRDVLTAPARPGFRRMMTATGFLPEPVW</sequence>
<evidence type="ECO:0000313" key="4">
    <source>
        <dbReference type="Proteomes" id="UP000524450"/>
    </source>
</evidence>
<evidence type="ECO:0000259" key="2">
    <source>
        <dbReference type="Pfam" id="PF03797"/>
    </source>
</evidence>
<organism evidence="3 4">
    <name type="scientific">Variovorax guangxiensis</name>
    <dbReference type="NCBI Taxonomy" id="1775474"/>
    <lineage>
        <taxon>Bacteria</taxon>
        <taxon>Pseudomonadati</taxon>
        <taxon>Pseudomonadota</taxon>
        <taxon>Betaproteobacteria</taxon>
        <taxon>Burkholderiales</taxon>
        <taxon>Comamonadaceae</taxon>
        <taxon>Variovorax</taxon>
    </lineage>
</organism>
<gene>
    <name evidence="3" type="ORF">GGD71_006426</name>
</gene>
<name>A0A840FTX4_9BURK</name>
<dbReference type="EMBL" id="JACIFZ010000013">
    <property type="protein sequence ID" value="MBB4225613.1"/>
    <property type="molecule type" value="Genomic_DNA"/>
</dbReference>
<feature type="domain" description="Autotransporter" evidence="2">
    <location>
        <begin position="5"/>
        <end position="82"/>
    </location>
</feature>
<dbReference type="SUPFAM" id="SSF103515">
    <property type="entry name" value="Autotransporter"/>
    <property type="match status" value="1"/>
</dbReference>